<feature type="transmembrane region" description="Helical" evidence="1">
    <location>
        <begin position="16"/>
        <end position="35"/>
    </location>
</feature>
<evidence type="ECO:0000313" key="2">
    <source>
        <dbReference type="EMBL" id="TRY12247.1"/>
    </source>
</evidence>
<reference evidence="3" key="1">
    <citation type="submission" date="2019-07" db="EMBL/GenBank/DDBJ databases">
        <title>Shewanella sp. YLB-08 draft genomic sequence.</title>
        <authorList>
            <person name="Yu L."/>
        </authorList>
    </citation>
    <scope>NUCLEOTIDE SEQUENCE [LARGE SCALE GENOMIC DNA]</scope>
    <source>
        <strain evidence="3">JCM 20706</strain>
    </source>
</reference>
<keyword evidence="3" id="KW-1185">Reference proteome</keyword>
<dbReference type="EMBL" id="VKGK01000037">
    <property type="protein sequence ID" value="TRY12247.1"/>
    <property type="molecule type" value="Genomic_DNA"/>
</dbReference>
<dbReference type="AlphaFoldDB" id="A0A553JIG3"/>
<dbReference type="Proteomes" id="UP000318126">
    <property type="component" value="Unassembled WGS sequence"/>
</dbReference>
<keyword evidence="1" id="KW-1133">Transmembrane helix</keyword>
<keyword evidence="1" id="KW-0812">Transmembrane</keyword>
<organism evidence="2 3">
    <name type="scientific">Shewanella hanedai</name>
    <name type="common">Alteromonas hanedai</name>
    <dbReference type="NCBI Taxonomy" id="25"/>
    <lineage>
        <taxon>Bacteria</taxon>
        <taxon>Pseudomonadati</taxon>
        <taxon>Pseudomonadota</taxon>
        <taxon>Gammaproteobacteria</taxon>
        <taxon>Alteromonadales</taxon>
        <taxon>Shewanellaceae</taxon>
        <taxon>Shewanella</taxon>
    </lineage>
</organism>
<name>A0A553JIG3_SHEHA</name>
<evidence type="ECO:0000256" key="1">
    <source>
        <dbReference type="SAM" id="Phobius"/>
    </source>
</evidence>
<accession>A0A553JIG3</accession>
<dbReference type="RefSeq" id="WP_144042249.1">
    <property type="nucleotide sequence ID" value="NZ_BMPL01000041.1"/>
</dbReference>
<evidence type="ECO:0000313" key="3">
    <source>
        <dbReference type="Proteomes" id="UP000318126"/>
    </source>
</evidence>
<gene>
    <name evidence="2" type="ORF">FN961_21635</name>
</gene>
<dbReference type="OrthoDB" id="6264722at2"/>
<proteinExistence type="predicted"/>
<comment type="caution">
    <text evidence="2">The sequence shown here is derived from an EMBL/GenBank/DDBJ whole genome shotgun (WGS) entry which is preliminary data.</text>
</comment>
<keyword evidence="1" id="KW-0472">Membrane</keyword>
<protein>
    <submittedName>
        <fullName evidence="2">Uncharacterized protein</fullName>
    </submittedName>
</protein>
<sequence length="113" mass="13011">MQQQDHDENFKKLTRIAKFLVPIFIIMLISVLAWFEFSNEMLNINVVNKNVEWSGGCSKGNCSGSPIYYVSTDAETFITTQNIYDRIEVGQNYDAETEGFTGIAVHRRIDYLF</sequence>